<accession>A0ABQ8WFB9</accession>
<dbReference type="EMBL" id="JAPVEB010000004">
    <property type="protein sequence ID" value="KAJ5265004.1"/>
    <property type="molecule type" value="Genomic_DNA"/>
</dbReference>
<gene>
    <name evidence="1" type="ORF">N7505_007797</name>
</gene>
<comment type="caution">
    <text evidence="1">The sequence shown here is derived from an EMBL/GenBank/DDBJ whole genome shotgun (WGS) entry which is preliminary data.</text>
</comment>
<evidence type="ECO:0000313" key="1">
    <source>
        <dbReference type="EMBL" id="KAJ5265004.1"/>
    </source>
</evidence>
<proteinExistence type="predicted"/>
<protein>
    <submittedName>
        <fullName evidence="1">Uncharacterized protein</fullName>
    </submittedName>
</protein>
<organism evidence="1 2">
    <name type="scientific">Penicillium chrysogenum</name>
    <name type="common">Penicillium notatum</name>
    <dbReference type="NCBI Taxonomy" id="5076"/>
    <lineage>
        <taxon>Eukaryota</taxon>
        <taxon>Fungi</taxon>
        <taxon>Dikarya</taxon>
        <taxon>Ascomycota</taxon>
        <taxon>Pezizomycotina</taxon>
        <taxon>Eurotiomycetes</taxon>
        <taxon>Eurotiomycetidae</taxon>
        <taxon>Eurotiales</taxon>
        <taxon>Aspergillaceae</taxon>
        <taxon>Penicillium</taxon>
        <taxon>Penicillium chrysogenum species complex</taxon>
    </lineage>
</organism>
<sequence length="59" mass="6529">MSFITSLHPAPDVSGVVESICTFCDASEDVMRDDPWKVKENESVDIDHLVAVLRAILKV</sequence>
<reference evidence="1 2" key="1">
    <citation type="journal article" date="2023" name="IMA Fungus">
        <title>Comparative genomic study of the Penicillium genus elucidates a diverse pangenome and 15 lateral gene transfer events.</title>
        <authorList>
            <person name="Petersen C."/>
            <person name="Sorensen T."/>
            <person name="Nielsen M.R."/>
            <person name="Sondergaard T.E."/>
            <person name="Sorensen J.L."/>
            <person name="Fitzpatrick D.A."/>
            <person name="Frisvad J.C."/>
            <person name="Nielsen K.L."/>
        </authorList>
    </citation>
    <scope>NUCLEOTIDE SEQUENCE [LARGE SCALE GENOMIC DNA]</scope>
    <source>
        <strain evidence="1 2">IBT 3361</strain>
    </source>
</reference>
<dbReference type="Proteomes" id="UP001220256">
    <property type="component" value="Unassembled WGS sequence"/>
</dbReference>
<keyword evidence="2" id="KW-1185">Reference proteome</keyword>
<evidence type="ECO:0000313" key="2">
    <source>
        <dbReference type="Proteomes" id="UP001220256"/>
    </source>
</evidence>
<name>A0ABQ8WFB9_PENCH</name>